<dbReference type="Gene3D" id="3.10.450.50">
    <property type="match status" value="1"/>
</dbReference>
<proteinExistence type="predicted"/>
<dbReference type="Pfam" id="PF13474">
    <property type="entry name" value="SnoaL_3"/>
    <property type="match status" value="1"/>
</dbReference>
<dbReference type="KEGG" id="acae:HYG86_14855"/>
<feature type="domain" description="SnoaL-like" evidence="1">
    <location>
        <begin position="247"/>
        <end position="313"/>
    </location>
</feature>
<evidence type="ECO:0000259" key="1">
    <source>
        <dbReference type="Pfam" id="PF13474"/>
    </source>
</evidence>
<dbReference type="InterPro" id="IPR037401">
    <property type="entry name" value="SnoaL-like"/>
</dbReference>
<dbReference type="EMBL" id="CP058559">
    <property type="protein sequence ID" value="QNO15953.1"/>
    <property type="molecule type" value="Genomic_DNA"/>
</dbReference>
<accession>A0A7G9WB91</accession>
<dbReference type="AlphaFoldDB" id="A0A7G9WB91"/>
<dbReference type="RefSeq" id="WP_213166352.1">
    <property type="nucleotide sequence ID" value="NZ_CP058559.1"/>
</dbReference>
<evidence type="ECO:0000313" key="2">
    <source>
        <dbReference type="EMBL" id="QNO15953.1"/>
    </source>
</evidence>
<evidence type="ECO:0000313" key="3">
    <source>
        <dbReference type="Proteomes" id="UP000516160"/>
    </source>
</evidence>
<keyword evidence="3" id="KW-1185">Reference proteome</keyword>
<reference evidence="2 3" key="1">
    <citation type="submission" date="2020-07" db="EMBL/GenBank/DDBJ databases">
        <title>Alkalicella. sp. LB2 genome.</title>
        <authorList>
            <person name="Postec A."/>
            <person name="Quemeneur M."/>
        </authorList>
    </citation>
    <scope>NUCLEOTIDE SEQUENCE [LARGE SCALE GENOMIC DNA]</scope>
    <source>
        <strain evidence="2 3">LB2</strain>
    </source>
</reference>
<gene>
    <name evidence="2" type="ORF">HYG86_14855</name>
</gene>
<organism evidence="2 3">
    <name type="scientific">Alkalicella caledoniensis</name>
    <dbReference type="NCBI Taxonomy" id="2731377"/>
    <lineage>
        <taxon>Bacteria</taxon>
        <taxon>Bacillati</taxon>
        <taxon>Bacillota</taxon>
        <taxon>Clostridia</taxon>
        <taxon>Eubacteriales</taxon>
        <taxon>Proteinivoracaceae</taxon>
        <taxon>Alkalicella</taxon>
    </lineage>
</organism>
<protein>
    <submittedName>
        <fullName evidence="2">Nuclear transport factor 2 family protein</fullName>
    </submittedName>
</protein>
<sequence>MKDINNDKMAIAKLLEIMQEGYTKRAVEDIDEYTEKLFVKSDEMIILGTSCGEWCLGYEDSKMLIENDWKYWGNVIIDRENLELTTKGDIAWFSTLGSVEKDFSLSDKTYDNFVNYAKEYLYEERCWLGEISDETRLTTIAWELTHLLTGQGKKYRWEIRLSGLAIKEEDGWKFTQLQFSFPTTLRYPDERIWDDNFYDRSHQHGFGKLREYNSTKDVEQSGEVRGVLNNFSNEFLSKELTSEQLVDKYFSKEQDIRVLGTDTDKYNGHDQVIQSVQNYKTQWDELKIGVEEAIVSVCGDTAWVITQGEANVTITRKDAIRMEIEKSKEILESDLLPSKEKLLRINRNVITMLNEASKGENNIWSIRFDAVLLKENNTWVIHTMQFSYPANIILEGKTDAATLIG</sequence>
<dbReference type="Proteomes" id="UP000516160">
    <property type="component" value="Chromosome"/>
</dbReference>
<name>A0A7G9WB91_ALKCA</name>